<dbReference type="STRING" id="218491.ECA2755"/>
<dbReference type="KEGG" id="eca:ECA2755"/>
<organism evidence="1 2">
    <name type="scientific">Pectobacterium atrosepticum (strain SCRI 1043 / ATCC BAA-672)</name>
    <name type="common">Erwinia carotovora subsp. atroseptica</name>
    <dbReference type="NCBI Taxonomy" id="218491"/>
    <lineage>
        <taxon>Bacteria</taxon>
        <taxon>Pseudomonadati</taxon>
        <taxon>Pseudomonadota</taxon>
        <taxon>Gammaproteobacteria</taxon>
        <taxon>Enterobacterales</taxon>
        <taxon>Pectobacteriaceae</taxon>
        <taxon>Pectobacterium</taxon>
    </lineage>
</organism>
<dbReference type="AlphaFoldDB" id="Q6D3I9"/>
<proteinExistence type="predicted"/>
<reference evidence="1" key="1">
    <citation type="submission" date="2004-02" db="EMBL/GenBank/DDBJ databases">
        <title>The genome sequence of the enterobacterial phytopathogen Erwinia carotovora subsp. atroseptica SCRI1043 and functional genomic identification of novel virulence factors.</title>
        <authorList>
            <person name="Bell K.S."/>
            <person name="Sebaihia M."/>
            <person name="Pritchard L."/>
            <person name="Holden M."/>
            <person name="Hyman L.J."/>
            <person name="Holeva M.C."/>
            <person name="Thomson N.R."/>
            <person name="Bentley S.D."/>
            <person name="Churcher C."/>
            <person name="Mungall K."/>
            <person name="Atkin R."/>
            <person name="Bason N."/>
            <person name="Brooks K."/>
            <person name="Chillingworth T."/>
            <person name="Clark K."/>
            <person name="Doggett J."/>
            <person name="Fraser A."/>
            <person name="Hance Z."/>
            <person name="Hauser H."/>
            <person name="Jagels K."/>
            <person name="Moule S."/>
            <person name="Norbertczak H."/>
            <person name="Ormond D."/>
            <person name="Price C."/>
            <person name="Quail M.A."/>
            <person name="Sanders M."/>
            <person name="Walker D."/>
            <person name="Whitehead S."/>
            <person name="Salmond G.P.C."/>
            <person name="Birch P.R.J."/>
            <person name="Barrell B.G."/>
            <person name="Parkhill J."/>
            <person name="Toth I.K."/>
        </authorList>
    </citation>
    <scope>NUCLEOTIDE SEQUENCE</scope>
    <source>
        <strain evidence="1">SCRI1043</strain>
    </source>
</reference>
<keyword evidence="2" id="KW-1185">Reference proteome</keyword>
<dbReference type="Proteomes" id="UP000007966">
    <property type="component" value="Chromosome"/>
</dbReference>
<name>Q6D3I9_PECAS</name>
<accession>Q6D3I9</accession>
<protein>
    <submittedName>
        <fullName evidence="1">Uncharacterized protein</fullName>
    </submittedName>
</protein>
<dbReference type="HOGENOM" id="CLU_1729626_0_0_6"/>
<dbReference type="EMBL" id="BX950851">
    <property type="protein sequence ID" value="CAG75655.1"/>
    <property type="molecule type" value="Genomic_DNA"/>
</dbReference>
<sequence length="151" mass="17175">MREPTEPTEPTHFCLSIRICAHKNHDGSNHCQQENAQNGTEQVRKNAQHGTQLCTLLCELRTSLQPAPRLILFNLKSIFWSVRMYRNAKVFCAVGTAGYGMGNMLKIVDWGRFRSMTESNTTRDRLNSTVCYVPEANIDNILGGYICDCFR</sequence>
<evidence type="ECO:0000313" key="1">
    <source>
        <dbReference type="EMBL" id="CAG75655.1"/>
    </source>
</evidence>
<evidence type="ECO:0000313" key="2">
    <source>
        <dbReference type="Proteomes" id="UP000007966"/>
    </source>
</evidence>
<gene>
    <name evidence="1" type="ordered locus">ECA2755</name>
</gene>